<evidence type="ECO:0000256" key="4">
    <source>
        <dbReference type="ARBA" id="ARBA00022679"/>
    </source>
</evidence>
<gene>
    <name evidence="14" type="ORF">SAMN04488554_2997</name>
</gene>
<evidence type="ECO:0000256" key="9">
    <source>
        <dbReference type="SAM" id="MobiDB-lite"/>
    </source>
</evidence>
<dbReference type="Pfam" id="PF07730">
    <property type="entry name" value="HisKA_3"/>
    <property type="match status" value="1"/>
</dbReference>
<keyword evidence="7" id="KW-0067">ATP-binding</keyword>
<evidence type="ECO:0000256" key="3">
    <source>
        <dbReference type="ARBA" id="ARBA00022553"/>
    </source>
</evidence>
<evidence type="ECO:0000256" key="5">
    <source>
        <dbReference type="ARBA" id="ARBA00022741"/>
    </source>
</evidence>
<evidence type="ECO:0000256" key="8">
    <source>
        <dbReference type="ARBA" id="ARBA00023012"/>
    </source>
</evidence>
<feature type="domain" description="Histidine kinase/HSP90-like ATPase" evidence="11">
    <location>
        <begin position="285"/>
        <end position="361"/>
    </location>
</feature>
<dbReference type="Proteomes" id="UP000199220">
    <property type="component" value="Unassembled WGS sequence"/>
</dbReference>
<keyword evidence="5" id="KW-0547">Nucleotide-binding</keyword>
<dbReference type="GO" id="GO:0016020">
    <property type="term" value="C:membrane"/>
    <property type="evidence" value="ECO:0007669"/>
    <property type="project" value="InterPro"/>
</dbReference>
<keyword evidence="6 14" id="KW-0418">Kinase</keyword>
<feature type="domain" description="DUF7134" evidence="13">
    <location>
        <begin position="23"/>
        <end position="151"/>
    </location>
</feature>
<dbReference type="InterPro" id="IPR055558">
    <property type="entry name" value="DUF7134"/>
</dbReference>
<evidence type="ECO:0000256" key="10">
    <source>
        <dbReference type="SAM" id="Phobius"/>
    </source>
</evidence>
<keyword evidence="10" id="KW-1133">Transmembrane helix</keyword>
<feature type="domain" description="Signal transduction histidine kinase subgroup 3 dimerisation and phosphoacceptor" evidence="12">
    <location>
        <begin position="170"/>
        <end position="237"/>
    </location>
</feature>
<keyword evidence="3" id="KW-0597">Phosphoprotein</keyword>
<dbReference type="InterPro" id="IPR003594">
    <property type="entry name" value="HATPase_dom"/>
</dbReference>
<evidence type="ECO:0000313" key="15">
    <source>
        <dbReference type="Proteomes" id="UP000199220"/>
    </source>
</evidence>
<proteinExistence type="predicted"/>
<dbReference type="SUPFAM" id="SSF55874">
    <property type="entry name" value="ATPase domain of HSP90 chaperone/DNA topoisomerase II/histidine kinase"/>
    <property type="match status" value="1"/>
</dbReference>
<organism evidence="14 15">
    <name type="scientific">Ruania alba</name>
    <dbReference type="NCBI Taxonomy" id="648782"/>
    <lineage>
        <taxon>Bacteria</taxon>
        <taxon>Bacillati</taxon>
        <taxon>Actinomycetota</taxon>
        <taxon>Actinomycetes</taxon>
        <taxon>Micrococcales</taxon>
        <taxon>Ruaniaceae</taxon>
        <taxon>Ruania</taxon>
    </lineage>
</organism>
<evidence type="ECO:0000256" key="1">
    <source>
        <dbReference type="ARBA" id="ARBA00000085"/>
    </source>
</evidence>
<comment type="catalytic activity">
    <reaction evidence="1">
        <text>ATP + protein L-histidine = ADP + protein N-phospho-L-histidine.</text>
        <dbReference type="EC" id="2.7.13.3"/>
    </reaction>
</comment>
<name>A0A1H5LUW4_9MICO</name>
<dbReference type="Gene3D" id="1.20.5.1930">
    <property type="match status" value="1"/>
</dbReference>
<dbReference type="EC" id="2.7.13.3" evidence="2"/>
<evidence type="ECO:0000259" key="11">
    <source>
        <dbReference type="Pfam" id="PF02518"/>
    </source>
</evidence>
<feature type="transmembrane region" description="Helical" evidence="10">
    <location>
        <begin position="127"/>
        <end position="148"/>
    </location>
</feature>
<keyword evidence="8" id="KW-0902">Two-component regulatory system</keyword>
<dbReference type="RefSeq" id="WP_175477127.1">
    <property type="nucleotide sequence ID" value="NZ_FNTX01000002.1"/>
</dbReference>
<dbReference type="STRING" id="648782.SAMN04488554_2997"/>
<dbReference type="GO" id="GO:0046983">
    <property type="term" value="F:protein dimerization activity"/>
    <property type="evidence" value="ECO:0007669"/>
    <property type="project" value="InterPro"/>
</dbReference>
<dbReference type="InterPro" id="IPR050482">
    <property type="entry name" value="Sensor_HK_TwoCompSys"/>
</dbReference>
<dbReference type="CDD" id="cd16917">
    <property type="entry name" value="HATPase_UhpB-NarQ-NarX-like"/>
    <property type="match status" value="1"/>
</dbReference>
<dbReference type="Pfam" id="PF02518">
    <property type="entry name" value="HATPase_c"/>
    <property type="match status" value="1"/>
</dbReference>
<keyword evidence="10" id="KW-0472">Membrane</keyword>
<keyword evidence="10" id="KW-0812">Transmembrane</keyword>
<dbReference type="Gene3D" id="3.30.565.10">
    <property type="entry name" value="Histidine kinase-like ATPase, C-terminal domain"/>
    <property type="match status" value="1"/>
</dbReference>
<keyword evidence="15" id="KW-1185">Reference proteome</keyword>
<dbReference type="AlphaFoldDB" id="A0A1H5LUW4"/>
<evidence type="ECO:0000259" key="12">
    <source>
        <dbReference type="Pfam" id="PF07730"/>
    </source>
</evidence>
<feature type="transmembrane region" description="Helical" evidence="10">
    <location>
        <begin position="100"/>
        <end position="120"/>
    </location>
</feature>
<dbReference type="Pfam" id="PF23539">
    <property type="entry name" value="DUF7134"/>
    <property type="match status" value="1"/>
</dbReference>
<reference evidence="15" key="1">
    <citation type="submission" date="2016-10" db="EMBL/GenBank/DDBJ databases">
        <authorList>
            <person name="Varghese N."/>
            <person name="Submissions S."/>
        </authorList>
    </citation>
    <scope>NUCLEOTIDE SEQUENCE [LARGE SCALE GENOMIC DNA]</scope>
    <source>
        <strain evidence="15">DSM 21368</strain>
    </source>
</reference>
<protein>
    <recommendedName>
        <fullName evidence="2">histidine kinase</fullName>
        <ecNumber evidence="2">2.7.13.3</ecNumber>
    </recommendedName>
</protein>
<dbReference type="InterPro" id="IPR036890">
    <property type="entry name" value="HATPase_C_sf"/>
</dbReference>
<sequence length="374" mass="38865">MRERWRAREIVPAALGVGAIGPLTLMAQRYSPGSRDLDAGGIALIIVAAAVLLLRRRRPVLTLAVTSVAVAGYLAVGYHIGPILAAFFLGIYSVGRHCRLRIAAIAAAGGLLVLASSALVRDSVTPSLSGLGFLGAWTALWLAIGVAVRQRGRAVQRDRAAEVQALVDTERLRLSRDVHDVVGHGLAAINLQASVALRAAGRDDERGRARVQEALSAIETTSSAALDELRSVLAGMPTTPGTSLAPSPGLDGLADLVERISTPTRPVRLHVEKAPAALPGAADLAAYRVAQEALTNAVRHGTGEVDVTLAQTEGAVRLTVSNAVGPDSDDGTERTGMGLPGMQDRLAAVDGTLTTSVADGRFWLVATIPTPEAP</sequence>
<accession>A0A1H5LUW4</accession>
<dbReference type="PANTHER" id="PTHR24421:SF10">
    <property type="entry name" value="NITRATE_NITRITE SENSOR PROTEIN NARQ"/>
    <property type="match status" value="1"/>
</dbReference>
<evidence type="ECO:0000259" key="13">
    <source>
        <dbReference type="Pfam" id="PF23539"/>
    </source>
</evidence>
<dbReference type="GO" id="GO:0000155">
    <property type="term" value="F:phosphorelay sensor kinase activity"/>
    <property type="evidence" value="ECO:0007669"/>
    <property type="project" value="InterPro"/>
</dbReference>
<evidence type="ECO:0000256" key="6">
    <source>
        <dbReference type="ARBA" id="ARBA00022777"/>
    </source>
</evidence>
<evidence type="ECO:0000256" key="2">
    <source>
        <dbReference type="ARBA" id="ARBA00012438"/>
    </source>
</evidence>
<keyword evidence="4" id="KW-0808">Transferase</keyword>
<dbReference type="EMBL" id="FNTX01000002">
    <property type="protein sequence ID" value="SEE80895.1"/>
    <property type="molecule type" value="Genomic_DNA"/>
</dbReference>
<evidence type="ECO:0000313" key="14">
    <source>
        <dbReference type="EMBL" id="SEE80895.1"/>
    </source>
</evidence>
<dbReference type="PANTHER" id="PTHR24421">
    <property type="entry name" value="NITRATE/NITRITE SENSOR PROTEIN NARX-RELATED"/>
    <property type="match status" value="1"/>
</dbReference>
<dbReference type="InterPro" id="IPR011712">
    <property type="entry name" value="Sig_transdc_His_kin_sub3_dim/P"/>
</dbReference>
<feature type="region of interest" description="Disordered" evidence="9">
    <location>
        <begin position="322"/>
        <end position="341"/>
    </location>
</feature>
<dbReference type="GO" id="GO:0005524">
    <property type="term" value="F:ATP binding"/>
    <property type="evidence" value="ECO:0007669"/>
    <property type="project" value="UniProtKB-KW"/>
</dbReference>
<evidence type="ECO:0000256" key="7">
    <source>
        <dbReference type="ARBA" id="ARBA00022840"/>
    </source>
</evidence>
<feature type="transmembrane region" description="Helical" evidence="10">
    <location>
        <begin position="61"/>
        <end position="94"/>
    </location>
</feature>
<feature type="transmembrane region" description="Helical" evidence="10">
    <location>
        <begin position="37"/>
        <end position="54"/>
    </location>
</feature>